<dbReference type="PROSITE" id="PS01208">
    <property type="entry name" value="VWFC_1"/>
    <property type="match status" value="1"/>
</dbReference>
<evidence type="ECO:0000313" key="22">
    <source>
        <dbReference type="Proteomes" id="UP001066276"/>
    </source>
</evidence>
<dbReference type="SUPFAM" id="SSF82895">
    <property type="entry name" value="TSP-1 type 1 repeat"/>
    <property type="match status" value="1"/>
</dbReference>
<dbReference type="GO" id="GO:0005921">
    <property type="term" value="C:gap junction"/>
    <property type="evidence" value="ECO:0007669"/>
    <property type="project" value="UniProtKB-SubCell"/>
</dbReference>
<dbReference type="SUPFAM" id="SSF57184">
    <property type="entry name" value="Growth factor receptor domain"/>
    <property type="match status" value="1"/>
</dbReference>
<dbReference type="GO" id="GO:0045597">
    <property type="term" value="P:positive regulation of cell differentiation"/>
    <property type="evidence" value="ECO:0007669"/>
    <property type="project" value="TreeGrafter"/>
</dbReference>
<dbReference type="PROSITE" id="PS50092">
    <property type="entry name" value="TSP1"/>
    <property type="match status" value="1"/>
</dbReference>
<dbReference type="InterPro" id="IPR009030">
    <property type="entry name" value="Growth_fac_rcpt_cys_sf"/>
</dbReference>
<evidence type="ECO:0000256" key="12">
    <source>
        <dbReference type="ARBA" id="ARBA00023180"/>
    </source>
</evidence>
<evidence type="ECO:0000256" key="11">
    <source>
        <dbReference type="ARBA" id="ARBA00023157"/>
    </source>
</evidence>
<dbReference type="InterPro" id="IPR006207">
    <property type="entry name" value="Cys_knot_C"/>
</dbReference>
<dbReference type="GO" id="GO:0008083">
    <property type="term" value="F:growth factor activity"/>
    <property type="evidence" value="ECO:0007669"/>
    <property type="project" value="UniProtKB-KW"/>
</dbReference>
<keyword evidence="8" id="KW-0303">Gap junction</keyword>
<dbReference type="FunFam" id="2.10.70.10:FF:000015">
    <property type="entry name" value="CYR61 isoform 1"/>
    <property type="match status" value="1"/>
</dbReference>
<dbReference type="PIRSF" id="PIRSF036495">
    <property type="entry name" value="IGFBP_rP_CNN"/>
    <property type="match status" value="1"/>
</dbReference>
<protein>
    <recommendedName>
        <fullName evidence="13">CCN family member 3</fullName>
    </recommendedName>
    <alternativeName>
        <fullName evidence="14">Cellular communication network factor 3</fullName>
    </alternativeName>
    <alternativeName>
        <fullName evidence="15">Protein NOV homolog</fullName>
    </alternativeName>
</protein>
<feature type="domain" description="VWFC" evidence="19">
    <location>
        <begin position="90"/>
        <end position="156"/>
    </location>
</feature>
<dbReference type="GO" id="GO:0008201">
    <property type="term" value="F:heparin binding"/>
    <property type="evidence" value="ECO:0007669"/>
    <property type="project" value="TreeGrafter"/>
</dbReference>
<dbReference type="InterPro" id="IPR001007">
    <property type="entry name" value="VWF_dom"/>
</dbReference>
<dbReference type="PROSITE" id="PS01185">
    <property type="entry name" value="CTCK_1"/>
    <property type="match status" value="1"/>
</dbReference>
<name>A0AAV7TI34_PLEWA</name>
<dbReference type="InterPro" id="IPR036383">
    <property type="entry name" value="TSP1_rpt_sf"/>
</dbReference>
<keyword evidence="11" id="KW-1015">Disulfide bond</keyword>
<evidence type="ECO:0000256" key="13">
    <source>
        <dbReference type="ARBA" id="ARBA00039944"/>
    </source>
</evidence>
<dbReference type="Pfam" id="PF00007">
    <property type="entry name" value="Cys_knot"/>
    <property type="match status" value="1"/>
</dbReference>
<keyword evidence="22" id="KW-1185">Reference proteome</keyword>
<dbReference type="InterPro" id="IPR000884">
    <property type="entry name" value="TSP1_rpt"/>
</dbReference>
<dbReference type="Pfam" id="PF00219">
    <property type="entry name" value="IGFBP"/>
    <property type="match status" value="1"/>
</dbReference>
<evidence type="ECO:0000256" key="10">
    <source>
        <dbReference type="ARBA" id="ARBA00023030"/>
    </source>
</evidence>
<dbReference type="SMART" id="SM00209">
    <property type="entry name" value="TSP1"/>
    <property type="match status" value="1"/>
</dbReference>
<dbReference type="PANTHER" id="PTHR11348:SF37">
    <property type="entry name" value="CONNECTIVE TISSUE GROWTH FACTOR"/>
    <property type="match status" value="1"/>
</dbReference>
<keyword evidence="10" id="KW-0339">Growth factor</keyword>
<dbReference type="PROSITE" id="PS50184">
    <property type="entry name" value="VWFC_2"/>
    <property type="match status" value="1"/>
</dbReference>
<evidence type="ECO:0000256" key="14">
    <source>
        <dbReference type="ARBA" id="ARBA00042352"/>
    </source>
</evidence>
<comment type="similarity">
    <text evidence="4">Belongs to the CCN family.</text>
</comment>
<keyword evidence="12" id="KW-0325">Glycoprotein</keyword>
<comment type="caution">
    <text evidence="21">The sequence shown here is derived from an EMBL/GenBank/DDBJ whole genome shotgun (WGS) entry which is preliminary data.</text>
</comment>
<dbReference type="Pfam" id="PF00093">
    <property type="entry name" value="VWC"/>
    <property type="match status" value="1"/>
</dbReference>
<feature type="domain" description="CTCK" evidence="18">
    <location>
        <begin position="245"/>
        <end position="319"/>
    </location>
</feature>
<dbReference type="Proteomes" id="UP001066276">
    <property type="component" value="Chromosome 3_2"/>
</dbReference>
<evidence type="ECO:0000259" key="20">
    <source>
        <dbReference type="PROSITE" id="PS51323"/>
    </source>
</evidence>
<keyword evidence="6" id="KW-0964">Secreted</keyword>
<dbReference type="PROSITE" id="PS01225">
    <property type="entry name" value="CTCK_2"/>
    <property type="match status" value="1"/>
</dbReference>
<dbReference type="PANTHER" id="PTHR11348">
    <property type="entry name" value="CONNECTIVE TISSUE GROWTH FACTOR-RELATED"/>
    <property type="match status" value="1"/>
</dbReference>
<evidence type="ECO:0000256" key="4">
    <source>
        <dbReference type="ARBA" id="ARBA00008125"/>
    </source>
</evidence>
<evidence type="ECO:0000256" key="9">
    <source>
        <dbReference type="ARBA" id="ARBA00022949"/>
    </source>
</evidence>
<dbReference type="AlphaFoldDB" id="A0AAV7TI34"/>
<dbReference type="GO" id="GO:0005737">
    <property type="term" value="C:cytoplasm"/>
    <property type="evidence" value="ECO:0007669"/>
    <property type="project" value="UniProtKB-SubCell"/>
</dbReference>
<dbReference type="Gene3D" id="2.20.100.10">
    <property type="entry name" value="Thrombospondin type-1 (TSP1) repeat"/>
    <property type="match status" value="1"/>
</dbReference>
<dbReference type="PROSITE" id="PS51323">
    <property type="entry name" value="IGFBP_N_2"/>
    <property type="match status" value="1"/>
</dbReference>
<reference evidence="21" key="1">
    <citation type="journal article" date="2022" name="bioRxiv">
        <title>Sequencing and chromosome-scale assembly of the giantPleurodeles waltlgenome.</title>
        <authorList>
            <person name="Brown T."/>
            <person name="Elewa A."/>
            <person name="Iarovenko S."/>
            <person name="Subramanian E."/>
            <person name="Araus A.J."/>
            <person name="Petzold A."/>
            <person name="Susuki M."/>
            <person name="Suzuki K.-i.T."/>
            <person name="Hayashi T."/>
            <person name="Toyoda A."/>
            <person name="Oliveira C."/>
            <person name="Osipova E."/>
            <person name="Leigh N.D."/>
            <person name="Simon A."/>
            <person name="Yun M.H."/>
        </authorList>
    </citation>
    <scope>NUCLEOTIDE SEQUENCE</scope>
    <source>
        <strain evidence="21">20211129_DDA</strain>
        <tissue evidence="21">Liver</tissue>
    </source>
</reference>
<comment type="subcellular location">
    <subcellularLocation>
        <location evidence="2">Cell junction</location>
        <location evidence="2">Gap junction</location>
    </subcellularLocation>
    <subcellularLocation>
        <location evidence="1">Cytoplasm</location>
    </subcellularLocation>
    <subcellularLocation>
        <location evidence="3">Secreted</location>
    </subcellularLocation>
</comment>
<dbReference type="GO" id="GO:0031012">
    <property type="term" value="C:extracellular matrix"/>
    <property type="evidence" value="ECO:0007669"/>
    <property type="project" value="TreeGrafter"/>
</dbReference>
<gene>
    <name evidence="21" type="ORF">NDU88_001264</name>
</gene>
<keyword evidence="5" id="KW-0963">Cytoplasm</keyword>
<dbReference type="GO" id="GO:0007155">
    <property type="term" value="P:cell adhesion"/>
    <property type="evidence" value="ECO:0007669"/>
    <property type="project" value="TreeGrafter"/>
</dbReference>
<dbReference type="SMART" id="SM00041">
    <property type="entry name" value="CT"/>
    <property type="match status" value="1"/>
</dbReference>
<dbReference type="FunFam" id="2.20.100.10:FF:000046">
    <property type="entry name" value="Cellular communication network factor 4"/>
    <property type="match status" value="1"/>
</dbReference>
<evidence type="ECO:0000256" key="7">
    <source>
        <dbReference type="ARBA" id="ARBA00022729"/>
    </source>
</evidence>
<evidence type="ECO:0000256" key="17">
    <source>
        <dbReference type="SAM" id="SignalP"/>
    </source>
</evidence>
<dbReference type="GO" id="GO:0051240">
    <property type="term" value="P:positive regulation of multicellular organismal process"/>
    <property type="evidence" value="ECO:0007669"/>
    <property type="project" value="UniProtKB-ARBA"/>
</dbReference>
<feature type="signal peptide" evidence="17">
    <location>
        <begin position="1"/>
        <end position="17"/>
    </location>
</feature>
<dbReference type="GO" id="GO:0005615">
    <property type="term" value="C:extracellular space"/>
    <property type="evidence" value="ECO:0007669"/>
    <property type="project" value="TreeGrafter"/>
</dbReference>
<dbReference type="InterPro" id="IPR043973">
    <property type="entry name" value="TSP1_CCN"/>
</dbReference>
<keyword evidence="9" id="KW-0965">Cell junction</keyword>
<accession>A0AAV7TI34</accession>
<dbReference type="SUPFAM" id="SSF57603">
    <property type="entry name" value="FnI-like domain"/>
    <property type="match status" value="1"/>
</dbReference>
<dbReference type="InterPro" id="IPR000867">
    <property type="entry name" value="IGFBP-like"/>
</dbReference>
<evidence type="ECO:0000256" key="2">
    <source>
        <dbReference type="ARBA" id="ARBA00004610"/>
    </source>
</evidence>
<dbReference type="EMBL" id="JANPWB010000006">
    <property type="protein sequence ID" value="KAJ1175979.1"/>
    <property type="molecule type" value="Genomic_DNA"/>
</dbReference>
<evidence type="ECO:0000259" key="19">
    <source>
        <dbReference type="PROSITE" id="PS50184"/>
    </source>
</evidence>
<dbReference type="Pfam" id="PF19035">
    <property type="entry name" value="TSP1_CCN"/>
    <property type="match status" value="1"/>
</dbReference>
<dbReference type="SMART" id="SM00121">
    <property type="entry name" value="IB"/>
    <property type="match status" value="1"/>
</dbReference>
<sequence length="343" mass="38124">MWGLVLLLSLMSVRVEAQGCSYPCKCPARPPRCPAGTSLVPDACGCCKVCAGQLGDRCSRQAPCDHHKGLYCDSSDAESTSGICVAHEGATCDLGGVIYRSGETFQPSCKYQCTCLDGAVGCVPLCTDDLRLPSPDCPSPRRVKIADKCCEEWTCEPEDIHNPFNRGLAVYRPVPAHRPKMSSLQGNCIVQTTEWSKCSKSCGMGVSTRITNANRYCRLEKETRLCLVRPCGNTLENQFKKGKKCIRTPRPTKDFRFEFTGCTSTRLYRPKFCGSCADGRCCTPHATSTIDVEFKCPEGEVFKRKMMFIKTCSCHHDCPRENDIFMATHQRRMSNDFIKIQKP</sequence>
<evidence type="ECO:0000256" key="6">
    <source>
        <dbReference type="ARBA" id="ARBA00022525"/>
    </source>
</evidence>
<dbReference type="InterPro" id="IPR006208">
    <property type="entry name" value="Glyco_hormone_CN"/>
</dbReference>
<organism evidence="21 22">
    <name type="scientific">Pleurodeles waltl</name>
    <name type="common">Iberian ribbed newt</name>
    <dbReference type="NCBI Taxonomy" id="8319"/>
    <lineage>
        <taxon>Eukaryota</taxon>
        <taxon>Metazoa</taxon>
        <taxon>Chordata</taxon>
        <taxon>Craniata</taxon>
        <taxon>Vertebrata</taxon>
        <taxon>Euteleostomi</taxon>
        <taxon>Amphibia</taxon>
        <taxon>Batrachia</taxon>
        <taxon>Caudata</taxon>
        <taxon>Salamandroidea</taxon>
        <taxon>Salamandridae</taxon>
        <taxon>Pleurodelinae</taxon>
        <taxon>Pleurodeles</taxon>
    </lineage>
</organism>
<feature type="domain" description="IGFBP N-terminal" evidence="20">
    <location>
        <begin position="16"/>
        <end position="87"/>
    </location>
</feature>
<dbReference type="GO" id="GO:0005178">
    <property type="term" value="F:integrin binding"/>
    <property type="evidence" value="ECO:0007669"/>
    <property type="project" value="TreeGrafter"/>
</dbReference>
<comment type="caution">
    <text evidence="16">Lacks conserved residue(s) required for the propagation of feature annotation.</text>
</comment>
<evidence type="ECO:0000313" key="21">
    <source>
        <dbReference type="EMBL" id="KAJ1175979.1"/>
    </source>
</evidence>
<keyword evidence="7 17" id="KW-0732">Signal</keyword>
<dbReference type="InterPro" id="IPR012395">
    <property type="entry name" value="IGFBP_CNN"/>
</dbReference>
<evidence type="ECO:0000256" key="1">
    <source>
        <dbReference type="ARBA" id="ARBA00004496"/>
    </source>
</evidence>
<evidence type="ECO:0000256" key="8">
    <source>
        <dbReference type="ARBA" id="ARBA00022868"/>
    </source>
</evidence>
<dbReference type="SMART" id="SM00214">
    <property type="entry name" value="VWC"/>
    <property type="match status" value="1"/>
</dbReference>
<dbReference type="InterPro" id="IPR050941">
    <property type="entry name" value="CCN"/>
</dbReference>
<evidence type="ECO:0000256" key="16">
    <source>
        <dbReference type="PROSITE-ProRule" id="PRU00039"/>
    </source>
</evidence>
<evidence type="ECO:0000259" key="18">
    <source>
        <dbReference type="PROSITE" id="PS01225"/>
    </source>
</evidence>
<proteinExistence type="inferred from homology"/>
<evidence type="ECO:0000256" key="5">
    <source>
        <dbReference type="ARBA" id="ARBA00022490"/>
    </source>
</evidence>
<evidence type="ECO:0000256" key="15">
    <source>
        <dbReference type="ARBA" id="ARBA00077787"/>
    </source>
</evidence>
<feature type="chain" id="PRO_5043372737" description="CCN family member 3" evidence="17">
    <location>
        <begin position="18"/>
        <end position="343"/>
    </location>
</feature>
<evidence type="ECO:0000256" key="3">
    <source>
        <dbReference type="ARBA" id="ARBA00004613"/>
    </source>
</evidence>